<organism evidence="2 3">
    <name type="scientific">Prochlorococcus marinus (strain NATL2A)</name>
    <dbReference type="NCBI Taxonomy" id="59920"/>
    <lineage>
        <taxon>Bacteria</taxon>
        <taxon>Bacillati</taxon>
        <taxon>Cyanobacteriota</taxon>
        <taxon>Cyanophyceae</taxon>
        <taxon>Synechococcales</taxon>
        <taxon>Prochlorococcaceae</taxon>
        <taxon>Prochlorococcus</taxon>
    </lineage>
</organism>
<dbReference type="EMBL" id="CP000095">
    <property type="protein sequence ID" value="AAZ58709.1"/>
    <property type="molecule type" value="Genomic_DNA"/>
</dbReference>
<accession>Q46IG9</accession>
<dbReference type="GO" id="GO:0140359">
    <property type="term" value="F:ABC-type transporter activity"/>
    <property type="evidence" value="ECO:0007669"/>
    <property type="project" value="InterPro"/>
</dbReference>
<dbReference type="PANTHER" id="PTHR46743:SF3">
    <property type="entry name" value="ABC-TYPE POLYSACCHARIDE_POLYOL PHOSPHATE TRANSPORT SYSTEM, ATPASE COMPONENT"/>
    <property type="match status" value="1"/>
</dbReference>
<reference evidence="2 3" key="1">
    <citation type="journal article" date="2007" name="PLoS Genet.">
        <title>Patterns and implications of gene gain and loss in the evolution of Prochlorococcus.</title>
        <authorList>
            <person name="Kettler G.C."/>
            <person name="Martiny A.C."/>
            <person name="Huang K."/>
            <person name="Zucker J."/>
            <person name="Coleman M.L."/>
            <person name="Rodrigue S."/>
            <person name="Chen F."/>
            <person name="Lapidus A."/>
            <person name="Ferriera S."/>
            <person name="Johnson J."/>
            <person name="Steglich C."/>
            <person name="Church G.M."/>
            <person name="Richardson P."/>
            <person name="Chisholm S.W."/>
        </authorList>
    </citation>
    <scope>NUCLEOTIDE SEQUENCE [LARGE SCALE GENOMIC DNA]</scope>
    <source>
        <strain evidence="2 3">NATL2A</strain>
    </source>
</reference>
<dbReference type="InterPro" id="IPR050683">
    <property type="entry name" value="Bact_Polysacc_Export_ATP-bd"/>
</dbReference>
<dbReference type="AlphaFoldDB" id="Q46IG9"/>
<dbReference type="Proteomes" id="UP000002535">
    <property type="component" value="Chromosome"/>
</dbReference>
<dbReference type="PANTHER" id="PTHR46743">
    <property type="entry name" value="TEICHOIC ACIDS EXPORT ATP-BINDING PROTEIN TAGH"/>
    <property type="match status" value="1"/>
</dbReference>
<evidence type="ECO:0000313" key="3">
    <source>
        <dbReference type="Proteomes" id="UP000002535"/>
    </source>
</evidence>
<protein>
    <submittedName>
        <fullName evidence="2">ABC-type polysaccharide/polyol phosphate transport system ATPase component</fullName>
    </submittedName>
</protein>
<dbReference type="STRING" id="59920.PMN2A_1219"/>
<sequence>MTSFNSNELQKLYIAFFGRPCDPAGMNYWLSKSEDKANLIDVAKAFSSQEEYKKSLTSVNSIEFQINQIYLNLFARKADFDSLNTWSLKCKRGELKIYELASMLTIEQSNIEEKIDNISLKDVEVLEKKVQAAQLFTDQISKDICWINAYKPDSIDPWILGKALQVGINYLNKVDSSYHLDKYAVTEILHKMSFEKINTSTKAIIKIRNLSLTIPISFKHDQKLSNLLTKGVLNSIIGGQLVKNKTTTKIEALRNINLTIMNGERVALIGHNGSGKTSFLKVISGIYLPTEGDLDVEVDVYPMLQKSFLTSTDLTGVDAAKAHYLLVNKSLNGFDQFLQDIIEFSGLGEFISLPIKTYSEGMSARLIFSILTSIPHDCLAIDEGFGTGDSDFFERAEKRMKSFMNSSGTLILASHSEHLLKQFCTRGIVFNHGQVVYDGSLDASLNYYHTHDYIHSNDN</sequence>
<dbReference type="Pfam" id="PF00005">
    <property type="entry name" value="ABC_tran"/>
    <property type="match status" value="1"/>
</dbReference>
<dbReference type="Gene3D" id="3.40.50.300">
    <property type="entry name" value="P-loop containing nucleotide triphosphate hydrolases"/>
    <property type="match status" value="1"/>
</dbReference>
<dbReference type="PROSITE" id="PS50893">
    <property type="entry name" value="ABC_TRANSPORTER_2"/>
    <property type="match status" value="1"/>
</dbReference>
<dbReference type="GO" id="GO:0005524">
    <property type="term" value="F:ATP binding"/>
    <property type="evidence" value="ECO:0007669"/>
    <property type="project" value="InterPro"/>
</dbReference>
<keyword evidence="3" id="KW-1185">Reference proteome</keyword>
<dbReference type="InterPro" id="IPR015860">
    <property type="entry name" value="ABC_transpr_TagH-like"/>
</dbReference>
<dbReference type="PhylomeDB" id="Q46IG9"/>
<dbReference type="HOGENOM" id="CLU_599731_0_0_3"/>
<dbReference type="KEGG" id="pmn:PMN2A_1219"/>
<dbReference type="GO" id="GO:0016887">
    <property type="term" value="F:ATP hydrolysis activity"/>
    <property type="evidence" value="ECO:0007669"/>
    <property type="project" value="InterPro"/>
</dbReference>
<proteinExistence type="predicted"/>
<evidence type="ECO:0000313" key="2">
    <source>
        <dbReference type="EMBL" id="AAZ58709.1"/>
    </source>
</evidence>
<dbReference type="RefSeq" id="WP_011295563.1">
    <property type="nucleotide sequence ID" value="NC_007335.2"/>
</dbReference>
<dbReference type="CDD" id="cd03220">
    <property type="entry name" value="ABC_KpsT_Wzt"/>
    <property type="match status" value="1"/>
</dbReference>
<evidence type="ECO:0000259" key="1">
    <source>
        <dbReference type="PROSITE" id="PS50893"/>
    </source>
</evidence>
<feature type="domain" description="ABC transporter" evidence="1">
    <location>
        <begin position="236"/>
        <end position="457"/>
    </location>
</feature>
<dbReference type="SUPFAM" id="SSF52540">
    <property type="entry name" value="P-loop containing nucleoside triphosphate hydrolases"/>
    <property type="match status" value="1"/>
</dbReference>
<dbReference type="InterPro" id="IPR027417">
    <property type="entry name" value="P-loop_NTPase"/>
</dbReference>
<dbReference type="OrthoDB" id="9778870at2"/>
<dbReference type="GO" id="GO:0016020">
    <property type="term" value="C:membrane"/>
    <property type="evidence" value="ECO:0007669"/>
    <property type="project" value="InterPro"/>
</dbReference>
<name>Q46IG9_PROMT</name>
<gene>
    <name evidence="2" type="ordered locus">PMN2A_1219</name>
</gene>
<dbReference type="InterPro" id="IPR003439">
    <property type="entry name" value="ABC_transporter-like_ATP-bd"/>
</dbReference>